<evidence type="ECO:0000313" key="14">
    <source>
        <dbReference type="Proteomes" id="UP000886523"/>
    </source>
</evidence>
<gene>
    <name evidence="13" type="ORF">BS47DRAFT_1381762</name>
</gene>
<keyword evidence="6 12" id="KW-1133">Transmembrane helix</keyword>
<dbReference type="GO" id="GO:0005506">
    <property type="term" value="F:iron ion binding"/>
    <property type="evidence" value="ECO:0007669"/>
    <property type="project" value="TreeGrafter"/>
</dbReference>
<reference evidence="13" key="1">
    <citation type="journal article" date="2020" name="Nat. Commun.">
        <title>Large-scale genome sequencing of mycorrhizal fungi provides insights into the early evolution of symbiotic traits.</title>
        <authorList>
            <person name="Miyauchi S."/>
            <person name="Kiss E."/>
            <person name="Kuo A."/>
            <person name="Drula E."/>
            <person name="Kohler A."/>
            <person name="Sanchez-Garcia M."/>
            <person name="Morin E."/>
            <person name="Andreopoulos B."/>
            <person name="Barry K.W."/>
            <person name="Bonito G."/>
            <person name="Buee M."/>
            <person name="Carver A."/>
            <person name="Chen C."/>
            <person name="Cichocki N."/>
            <person name="Clum A."/>
            <person name="Culley D."/>
            <person name="Crous P.W."/>
            <person name="Fauchery L."/>
            <person name="Girlanda M."/>
            <person name="Hayes R.D."/>
            <person name="Keri Z."/>
            <person name="LaButti K."/>
            <person name="Lipzen A."/>
            <person name="Lombard V."/>
            <person name="Magnuson J."/>
            <person name="Maillard F."/>
            <person name="Murat C."/>
            <person name="Nolan M."/>
            <person name="Ohm R.A."/>
            <person name="Pangilinan J."/>
            <person name="Pereira M.F."/>
            <person name="Perotto S."/>
            <person name="Peter M."/>
            <person name="Pfister S."/>
            <person name="Riley R."/>
            <person name="Sitrit Y."/>
            <person name="Stielow J.B."/>
            <person name="Szollosi G."/>
            <person name="Zifcakova L."/>
            <person name="Stursova M."/>
            <person name="Spatafora J.W."/>
            <person name="Tedersoo L."/>
            <person name="Vaario L.M."/>
            <person name="Yamada A."/>
            <person name="Yan M."/>
            <person name="Wang P."/>
            <person name="Xu J."/>
            <person name="Bruns T."/>
            <person name="Baldrian P."/>
            <person name="Vilgalys R."/>
            <person name="Dunand C."/>
            <person name="Henrissat B."/>
            <person name="Grigoriev I.V."/>
            <person name="Hibbett D."/>
            <person name="Nagy L.G."/>
            <person name="Martin F.M."/>
        </authorList>
    </citation>
    <scope>NUCLEOTIDE SEQUENCE</scope>
    <source>
        <strain evidence="13">UP504</strain>
    </source>
</reference>
<evidence type="ECO:0000256" key="1">
    <source>
        <dbReference type="ARBA" id="ARBA00004141"/>
    </source>
</evidence>
<accession>A0A9P6AZD9</accession>
<evidence type="ECO:0000256" key="9">
    <source>
        <dbReference type="ARBA" id="ARBA00023136"/>
    </source>
</evidence>
<keyword evidence="7" id="KW-0560">Oxidoreductase</keyword>
<proteinExistence type="inferred from homology"/>
<keyword evidence="14" id="KW-1185">Reference proteome</keyword>
<dbReference type="GO" id="GO:0005789">
    <property type="term" value="C:endoplasmic reticulum membrane"/>
    <property type="evidence" value="ECO:0007669"/>
    <property type="project" value="TreeGrafter"/>
</dbReference>
<dbReference type="PANTHER" id="PTHR11351:SF31">
    <property type="entry name" value="DESATURASE 1, ISOFORM A-RELATED"/>
    <property type="match status" value="1"/>
</dbReference>
<evidence type="ECO:0000256" key="11">
    <source>
        <dbReference type="SAM" id="MobiDB-lite"/>
    </source>
</evidence>
<keyword evidence="10" id="KW-0275">Fatty acid biosynthesis</keyword>
<sequence>MSLSLARECMGKWKNLLFCHMVGSPPWVFSGIGILKSDANVDQLSEVNRNRLQKRFSCSRTGPKAARNTVKEIQWISFTVLTITPILAVYGAFTTKLWWETALFSVFWSMSLGITAGYHHLWAQHAYNASKPLKYFLAIAGAGAVQGSINDLANNPTICFQHRWYLELLILVTFIIPTIVPGLLWDDYRGGYFYAGAACLLLQNMGKPHQESMLAQARPQKIALHDHKMTTKDGTTPYHRGGWSQNTRWKPEQETPDPCMGSQDPTQCDGMMGGCSTTPHCGGGVIMSGYKVPGTN</sequence>
<evidence type="ECO:0000256" key="3">
    <source>
        <dbReference type="ARBA" id="ARBA00022516"/>
    </source>
</evidence>
<feature type="region of interest" description="Disordered" evidence="11">
    <location>
        <begin position="230"/>
        <end position="263"/>
    </location>
</feature>
<name>A0A9P6AZD9_9AGAM</name>
<dbReference type="AlphaFoldDB" id="A0A9P6AZD9"/>
<dbReference type="PANTHER" id="PTHR11351">
    <property type="entry name" value="ACYL-COA DESATURASE"/>
    <property type="match status" value="1"/>
</dbReference>
<organism evidence="13 14">
    <name type="scientific">Hydnum rufescens UP504</name>
    <dbReference type="NCBI Taxonomy" id="1448309"/>
    <lineage>
        <taxon>Eukaryota</taxon>
        <taxon>Fungi</taxon>
        <taxon>Dikarya</taxon>
        <taxon>Basidiomycota</taxon>
        <taxon>Agaricomycotina</taxon>
        <taxon>Agaricomycetes</taxon>
        <taxon>Cantharellales</taxon>
        <taxon>Hydnaceae</taxon>
        <taxon>Hydnum</taxon>
    </lineage>
</organism>
<feature type="transmembrane region" description="Helical" evidence="12">
    <location>
        <begin position="73"/>
        <end position="93"/>
    </location>
</feature>
<keyword evidence="5" id="KW-0276">Fatty acid metabolism</keyword>
<evidence type="ECO:0000256" key="2">
    <source>
        <dbReference type="ARBA" id="ARBA00009295"/>
    </source>
</evidence>
<dbReference type="Proteomes" id="UP000886523">
    <property type="component" value="Unassembled WGS sequence"/>
</dbReference>
<keyword evidence="9 12" id="KW-0472">Membrane</keyword>
<keyword evidence="4 12" id="KW-0812">Transmembrane</keyword>
<protein>
    <submittedName>
        <fullName evidence="13">Uncharacterized protein</fullName>
    </submittedName>
</protein>
<dbReference type="InterPro" id="IPR015876">
    <property type="entry name" value="Acyl-CoA_DS"/>
</dbReference>
<keyword evidence="8" id="KW-0443">Lipid metabolism</keyword>
<evidence type="ECO:0000256" key="12">
    <source>
        <dbReference type="SAM" id="Phobius"/>
    </source>
</evidence>
<feature type="transmembrane region" description="Helical" evidence="12">
    <location>
        <begin position="164"/>
        <end position="185"/>
    </location>
</feature>
<comment type="subcellular location">
    <subcellularLocation>
        <location evidence="1">Membrane</location>
        <topology evidence="1">Multi-pass membrane protein</topology>
    </subcellularLocation>
</comment>
<evidence type="ECO:0000256" key="4">
    <source>
        <dbReference type="ARBA" id="ARBA00022692"/>
    </source>
</evidence>
<evidence type="ECO:0000313" key="13">
    <source>
        <dbReference type="EMBL" id="KAF9514833.1"/>
    </source>
</evidence>
<evidence type="ECO:0000256" key="5">
    <source>
        <dbReference type="ARBA" id="ARBA00022832"/>
    </source>
</evidence>
<comment type="caution">
    <text evidence="13">The sequence shown here is derived from an EMBL/GenBank/DDBJ whole genome shotgun (WGS) entry which is preliminary data.</text>
</comment>
<evidence type="ECO:0000256" key="6">
    <source>
        <dbReference type="ARBA" id="ARBA00022989"/>
    </source>
</evidence>
<dbReference type="EMBL" id="MU128956">
    <property type="protein sequence ID" value="KAF9514833.1"/>
    <property type="molecule type" value="Genomic_DNA"/>
</dbReference>
<dbReference type="OrthoDB" id="10260134at2759"/>
<keyword evidence="3" id="KW-0444">Lipid biosynthesis</keyword>
<evidence type="ECO:0000256" key="8">
    <source>
        <dbReference type="ARBA" id="ARBA00023098"/>
    </source>
</evidence>
<comment type="similarity">
    <text evidence="2">Belongs to the fatty acid desaturase type 1 family.</text>
</comment>
<evidence type="ECO:0000256" key="10">
    <source>
        <dbReference type="ARBA" id="ARBA00023160"/>
    </source>
</evidence>
<feature type="transmembrane region" description="Helical" evidence="12">
    <location>
        <begin position="102"/>
        <end position="121"/>
    </location>
</feature>
<dbReference type="GO" id="GO:0006636">
    <property type="term" value="P:unsaturated fatty acid biosynthetic process"/>
    <property type="evidence" value="ECO:0007669"/>
    <property type="project" value="TreeGrafter"/>
</dbReference>
<evidence type="ECO:0000256" key="7">
    <source>
        <dbReference type="ARBA" id="ARBA00023002"/>
    </source>
</evidence>
<dbReference type="GO" id="GO:0004768">
    <property type="term" value="F:stearoyl-CoA 9-desaturase activity"/>
    <property type="evidence" value="ECO:0007669"/>
    <property type="project" value="TreeGrafter"/>
</dbReference>